<sequence length="389" mass="44526">MKYLFISVPALGNKQNTFLNIRGKLSEFHALTYAFNVPEFKIGTLDALVLLSDDLAKHDTAFEQTVNKLADILTNLVKSDSTNGHVSEYMLVNDKPIEEYISTFQWNSMKYRTDKSLQETTATLSQEVSSIDTVMKNKMNAYSQNRNALQSLQRKQTGNLSVKSLNGIVKKEQCVLNSEYLTTLFVAVPKTAYKQWLNKYETLTSMVVPRSSVKIAEDDEYGLFSVTLFQRVADEFVHKAREERFIVRDFKYDEDALQKQKHELDETVAVEKEQQMELFRLARTNFGEVFASWIHLKALRVFVESVLRYGLPPDFTAVTISAKPKYEEKVDAALLAQYGRLGGVHGQAAKQGNDDPNHEELLDHDLQTVNDSSYRPYVEFHLQFDTERA</sequence>
<comment type="subunit">
    <text evidence="6">V-ATPase is a heteromultimeric enzyme composed of a peripheral catalytic V1 complex (components A to H) attached to an integral membrane V0 proton pore complex.</text>
</comment>
<dbReference type="Gene3D" id="3.30.70.100">
    <property type="match status" value="1"/>
</dbReference>
<dbReference type="VEuPathDB" id="FungiDB:LCOR_08811.1"/>
<keyword evidence="3 6" id="KW-0375">Hydrogen ion transport</keyword>
<dbReference type="InterPro" id="IPR004907">
    <property type="entry name" value="ATPase_V1-cplx_csu"/>
</dbReference>
<dbReference type="GO" id="GO:0000221">
    <property type="term" value="C:vacuolar proton-transporting V-type ATPase, V1 domain"/>
    <property type="evidence" value="ECO:0007669"/>
    <property type="project" value="TreeGrafter"/>
</dbReference>
<comment type="function">
    <text evidence="6">Subunit of the V1 complex of vacuolar(H+)-ATPase (V-ATPase), a multisubunit enzyme composed of a peripheral complex (V1) that hydrolyzes ATP and a membrane integral complex (V0) that translocates protons. V-ATPase is responsible for acidifying and maintaining the pH of intracellular compartments and in some cell types, is targeted to the plasma membrane, where it is responsible for acidifying the extracellular environment. Subunit C is necessary for the assembly of the catalytic sector of the enzyme and is likely to have a specific function in its catalytic activity.</text>
</comment>
<dbReference type="Proteomes" id="UP000027586">
    <property type="component" value="Unassembled WGS sequence"/>
</dbReference>
<name>A0A068S6L3_9FUNG</name>
<dbReference type="CDD" id="cd14785">
    <property type="entry name" value="V-ATPase_C"/>
    <property type="match status" value="1"/>
</dbReference>
<evidence type="ECO:0000256" key="6">
    <source>
        <dbReference type="RuleBase" id="RU364010"/>
    </source>
</evidence>
<dbReference type="FunFam" id="3.30.70.100:FF:000002">
    <property type="entry name" value="V-type proton ATPase subunit C"/>
    <property type="match status" value="1"/>
</dbReference>
<dbReference type="Gene3D" id="1.20.1460.10">
    <property type="entry name" value="subunit c (vma5p) of the yeast v-atpase, domain 2"/>
    <property type="match status" value="1"/>
</dbReference>
<comment type="caution">
    <text evidence="7">The sequence shown here is derived from an EMBL/GenBank/DDBJ whole genome shotgun (WGS) entry which is preliminary data.</text>
</comment>
<dbReference type="Pfam" id="PF03223">
    <property type="entry name" value="V-ATPase_C"/>
    <property type="match status" value="1"/>
</dbReference>
<dbReference type="InterPro" id="IPR036132">
    <property type="entry name" value="Vac_ATP_synth_c_sf"/>
</dbReference>
<dbReference type="SUPFAM" id="SSF118203">
    <property type="entry name" value="Vacuolar ATP synthase subunit C"/>
    <property type="match status" value="1"/>
</dbReference>
<evidence type="ECO:0000256" key="1">
    <source>
        <dbReference type="ARBA" id="ARBA00006138"/>
    </source>
</evidence>
<evidence type="ECO:0000256" key="2">
    <source>
        <dbReference type="ARBA" id="ARBA00022448"/>
    </source>
</evidence>
<reference evidence="7" key="1">
    <citation type="submission" date="2013-08" db="EMBL/GenBank/DDBJ databases">
        <title>Gene expansion shapes genome architecture in the human pathogen Lichtheimia corymbifera: an evolutionary genomics analysis in the ancient terrestrial Mucorales (Mucoromycotina).</title>
        <authorList>
            <person name="Schwartze V.U."/>
            <person name="Winter S."/>
            <person name="Shelest E."/>
            <person name="Marcet-Houben M."/>
            <person name="Horn F."/>
            <person name="Wehner S."/>
            <person name="Hoffmann K."/>
            <person name="Riege K."/>
            <person name="Sammeth M."/>
            <person name="Nowrousian M."/>
            <person name="Valiante V."/>
            <person name="Linde J."/>
            <person name="Jacobsen I.D."/>
            <person name="Marz M."/>
            <person name="Brakhage A.A."/>
            <person name="Gabaldon T."/>
            <person name="Bocker S."/>
            <person name="Voigt K."/>
        </authorList>
    </citation>
    <scope>NUCLEOTIDE SEQUENCE [LARGE SCALE GENOMIC DNA]</scope>
    <source>
        <strain evidence="7">FSU 9682</strain>
    </source>
</reference>
<organism evidence="7 8">
    <name type="scientific">Lichtheimia corymbifera JMRC:FSU:9682</name>
    <dbReference type="NCBI Taxonomy" id="1263082"/>
    <lineage>
        <taxon>Eukaryota</taxon>
        <taxon>Fungi</taxon>
        <taxon>Fungi incertae sedis</taxon>
        <taxon>Mucoromycota</taxon>
        <taxon>Mucoromycotina</taxon>
        <taxon>Mucoromycetes</taxon>
        <taxon>Mucorales</taxon>
        <taxon>Lichtheimiaceae</taxon>
        <taxon>Lichtheimia</taxon>
    </lineage>
</organism>
<evidence type="ECO:0000313" key="7">
    <source>
        <dbReference type="EMBL" id="CDH57929.1"/>
    </source>
</evidence>
<keyword evidence="8" id="KW-1185">Reference proteome</keyword>
<dbReference type="PANTHER" id="PTHR10137:SF0">
    <property type="entry name" value="V-TYPE PROTON ATPASE SUBUNIT C"/>
    <property type="match status" value="1"/>
</dbReference>
<protein>
    <recommendedName>
        <fullName evidence="6">V-type proton ATPase subunit C</fullName>
    </recommendedName>
</protein>
<evidence type="ECO:0000256" key="4">
    <source>
        <dbReference type="ARBA" id="ARBA00023065"/>
    </source>
</evidence>
<dbReference type="PANTHER" id="PTHR10137">
    <property type="entry name" value="V-TYPE PROTON ATPASE SUBUNIT C"/>
    <property type="match status" value="1"/>
</dbReference>
<dbReference type="GO" id="GO:0046961">
    <property type="term" value="F:proton-transporting ATPase activity, rotational mechanism"/>
    <property type="evidence" value="ECO:0007669"/>
    <property type="project" value="InterPro"/>
</dbReference>
<dbReference type="OrthoDB" id="6605928at2759"/>
<accession>A0A068S6L3</accession>
<comment type="similarity">
    <text evidence="1 6">Belongs to the V-ATPase C subunit family.</text>
</comment>
<dbReference type="EMBL" id="CBTN010000050">
    <property type="protein sequence ID" value="CDH57929.1"/>
    <property type="molecule type" value="Genomic_DNA"/>
</dbReference>
<proteinExistence type="inferred from homology"/>
<gene>
    <name evidence="7" type="ORF">LCOR_08811.1</name>
</gene>
<keyword evidence="4 6" id="KW-0406">Ion transport</keyword>
<evidence type="ECO:0000256" key="3">
    <source>
        <dbReference type="ARBA" id="ARBA00022781"/>
    </source>
</evidence>
<comment type="function">
    <text evidence="5">Subunit of the V1 complex of vacuolar(H+)-ATPase (V-ATPase), a multisubunit enzyme composed of a peripheral complex (V1) that hydrolyzes ATP and a membrane integral complex (V0) that translocates protons. V-ATPase is responsible for acidifying and maintaining the pH of intracellular compartments. Subunit C is necessary for the assembly of the catalytic sector of the enzyme and is likely to have a specific function in its catalytic activity. Reversibly leaves the enzyme after glucose depletion, causing the catalytic subcomplex V1 to detach from the V0 section.</text>
</comment>
<dbReference type="AlphaFoldDB" id="A0A068S6L3"/>
<evidence type="ECO:0000313" key="8">
    <source>
        <dbReference type="Proteomes" id="UP000027586"/>
    </source>
</evidence>
<dbReference type="Gene3D" id="3.30.70.1180">
    <property type="entry name" value="Vacuolar atp synthase subunit c, domain 1"/>
    <property type="match status" value="1"/>
</dbReference>
<keyword evidence="2 6" id="KW-0813">Transport</keyword>
<dbReference type="STRING" id="1263082.A0A068S6L3"/>
<evidence type="ECO:0000256" key="5">
    <source>
        <dbReference type="ARBA" id="ARBA00053565"/>
    </source>
</evidence>